<sequence length="343" mass="37850">MNKLLIISNGHGEDIVAQEIIKTLPENIEVSVLPLVGAGKTFTSPETKLVGSCTEFPGGGFSIRNPLALLSDIRAGYFENIKKQWETINSLKGKYDLTVSIGDFVPLFASYIIGAPFIFIGVNKTDYYHTYGYSYTFVEKILLKKAAIVFTRDQLTADNLKKSNIFAKYAGNPLMDCIGESALKDAGKYAVGFLPGTRKEDIPLNIEDFEIIAKKLKTFNPNFVFSIATEEKAPKEFVKKTFADVLYNSQIIVGLSGTGNEQAAGLGKPVVAFYGRGSQYNKRFANAQKELLGEALSLTEKSKTAGEIWSILNDHSRYNLMSKFGEERMGKPGAIKEICKEIK</sequence>
<evidence type="ECO:0008006" key="3">
    <source>
        <dbReference type="Google" id="ProtNLM"/>
    </source>
</evidence>
<gene>
    <name evidence="1" type="ORF">FD145_1519</name>
</gene>
<dbReference type="EMBL" id="WPAF01000039">
    <property type="protein sequence ID" value="KAF0132906.1"/>
    <property type="molecule type" value="Genomic_DNA"/>
</dbReference>
<dbReference type="Proteomes" id="UP000488506">
    <property type="component" value="Unassembled WGS sequence"/>
</dbReference>
<evidence type="ECO:0000313" key="2">
    <source>
        <dbReference type="Proteomes" id="UP000488506"/>
    </source>
</evidence>
<comment type="caution">
    <text evidence="1">The sequence shown here is derived from an EMBL/GenBank/DDBJ whole genome shotgun (WGS) entry which is preliminary data.</text>
</comment>
<dbReference type="SUPFAM" id="SSF53756">
    <property type="entry name" value="UDP-Glycosyltransferase/glycogen phosphorylase"/>
    <property type="match status" value="1"/>
</dbReference>
<dbReference type="PANTHER" id="PTHR39517">
    <property type="entry name" value="SLL0192 PROTEIN"/>
    <property type="match status" value="1"/>
</dbReference>
<dbReference type="InterPro" id="IPR019994">
    <property type="entry name" value="Lipid-A-disac_synthase-rel_put"/>
</dbReference>
<dbReference type="AlphaFoldDB" id="A0A833L2N0"/>
<accession>A0A833L2N0</accession>
<organism evidence="1 2">
    <name type="scientific">Candidatus Saganbacteria bacterium</name>
    <dbReference type="NCBI Taxonomy" id="2575572"/>
    <lineage>
        <taxon>Bacteria</taxon>
        <taxon>Bacillati</taxon>
        <taxon>Saganbacteria</taxon>
    </lineage>
</organism>
<name>A0A833L2N0_UNCSA</name>
<dbReference type="PANTHER" id="PTHR39517:SF1">
    <property type="entry name" value="LIPID-A-DISACCHARIDE SYNTHASE"/>
    <property type="match status" value="1"/>
</dbReference>
<evidence type="ECO:0000313" key="1">
    <source>
        <dbReference type="EMBL" id="KAF0132906.1"/>
    </source>
</evidence>
<reference evidence="1 2" key="1">
    <citation type="submission" date="2019-12" db="EMBL/GenBank/DDBJ databases">
        <authorList>
            <person name="Wolfe R."/>
            <person name="Danczak R."/>
            <person name="Wilkins M."/>
        </authorList>
    </citation>
    <scope>NUCLEOTIDE SEQUENCE [LARGE SCALE GENOMIC DNA]</scope>
    <source>
        <strain evidence="1">X2_MaxBin.013</strain>
    </source>
</reference>
<proteinExistence type="predicted"/>
<protein>
    <recommendedName>
        <fullName evidence="3">Lipid-A-disaccharide synthase</fullName>
    </recommendedName>
</protein>